<feature type="domain" description="TRAP C4-dicarboxylate transport system permease DctM subunit" evidence="8">
    <location>
        <begin position="5"/>
        <end position="416"/>
    </location>
</feature>
<accession>A0AAE3V9E6</accession>
<evidence type="ECO:0000256" key="1">
    <source>
        <dbReference type="ARBA" id="ARBA00004429"/>
    </source>
</evidence>
<evidence type="ECO:0000256" key="4">
    <source>
        <dbReference type="ARBA" id="ARBA00022692"/>
    </source>
</evidence>
<evidence type="ECO:0000259" key="8">
    <source>
        <dbReference type="Pfam" id="PF06808"/>
    </source>
</evidence>
<dbReference type="PANTHER" id="PTHR33362:SF2">
    <property type="entry name" value="TRAP TRANSPORTER LARGE PERMEASE PROTEIN"/>
    <property type="match status" value="1"/>
</dbReference>
<evidence type="ECO:0000256" key="7">
    <source>
        <dbReference type="SAM" id="Phobius"/>
    </source>
</evidence>
<evidence type="ECO:0000256" key="6">
    <source>
        <dbReference type="ARBA" id="ARBA00023136"/>
    </source>
</evidence>
<keyword evidence="6 7" id="KW-0472">Membrane</keyword>
<reference evidence="9" key="1">
    <citation type="submission" date="2023-07" db="EMBL/GenBank/DDBJ databases">
        <title>Genomic Encyclopedia of Type Strains, Phase IV (KMG-IV): sequencing the most valuable type-strain genomes for metagenomic binning, comparative biology and taxonomic classification.</title>
        <authorList>
            <person name="Goeker M."/>
        </authorList>
    </citation>
    <scope>NUCLEOTIDE SEQUENCE</scope>
    <source>
        <strain evidence="9">DSM 19659</strain>
    </source>
</reference>
<dbReference type="PANTHER" id="PTHR33362">
    <property type="entry name" value="SIALIC ACID TRAP TRANSPORTER PERMEASE PROTEIN SIAT-RELATED"/>
    <property type="match status" value="1"/>
</dbReference>
<protein>
    <submittedName>
        <fullName evidence="9">Tripartite ATP-independent transporter DctM subunit</fullName>
    </submittedName>
</protein>
<feature type="transmembrane region" description="Helical" evidence="7">
    <location>
        <begin position="333"/>
        <end position="353"/>
    </location>
</feature>
<gene>
    <name evidence="9" type="ORF">J2S20_000892</name>
</gene>
<keyword evidence="10" id="KW-1185">Reference proteome</keyword>
<feature type="transmembrane region" description="Helical" evidence="7">
    <location>
        <begin position="210"/>
        <end position="228"/>
    </location>
</feature>
<evidence type="ECO:0000256" key="2">
    <source>
        <dbReference type="ARBA" id="ARBA00022475"/>
    </source>
</evidence>
<evidence type="ECO:0000313" key="10">
    <source>
        <dbReference type="Proteomes" id="UP001241537"/>
    </source>
</evidence>
<feature type="transmembrane region" description="Helical" evidence="7">
    <location>
        <begin position="397"/>
        <end position="414"/>
    </location>
</feature>
<dbReference type="EMBL" id="JAUSTO010000004">
    <property type="protein sequence ID" value="MDQ0152207.1"/>
    <property type="molecule type" value="Genomic_DNA"/>
</dbReference>
<dbReference type="AlphaFoldDB" id="A0AAE3V9E6"/>
<proteinExistence type="predicted"/>
<feature type="transmembrane region" description="Helical" evidence="7">
    <location>
        <begin position="44"/>
        <end position="62"/>
    </location>
</feature>
<sequence>MAILLVAFFALLMFGIPVAAVMGISSTLYLLSRGADLLTIPQRMFAGADNFTLMAIPLYIFAGEIMNRCGITRRIFNFASEIVGFLPGGLALVNVLASTMFAGISGSTSADVASLGVMEIAGMEEAGYSRSYSTAITCASATIGSIIPPSILMVLYSSITGISCGKLFVAGMVPGLMVCLSQMAFCFYKAKRDPVNCDGNYRPKFNGKRLLFAAKDAIPAMIMPGIIIGGTLSGVFTATEAGAVAGLYGILVGVFYYREFRVVDMYETLKSTAFTVGQSSLIFAATSIFSYCVAILKLPNKLSAWITGLTTNVYLILFLMILAMMIIGCFMDTTPAAIIMVPIFQPLAAALGFDSIHFGMVMVLTFIFGGITPPVGATLFIASSVGDIPLSKLVKDMWPLILLFFIVMMLVAYFPPLSTTLPALVA</sequence>
<dbReference type="GO" id="GO:0022857">
    <property type="term" value="F:transmembrane transporter activity"/>
    <property type="evidence" value="ECO:0007669"/>
    <property type="project" value="TreeGrafter"/>
</dbReference>
<feature type="transmembrane region" description="Helical" evidence="7">
    <location>
        <begin position="132"/>
        <end position="155"/>
    </location>
</feature>
<comment type="subcellular location">
    <subcellularLocation>
        <location evidence="1">Cell inner membrane</location>
        <topology evidence="1">Multi-pass membrane protein</topology>
    </subcellularLocation>
</comment>
<dbReference type="InterPro" id="IPR010656">
    <property type="entry name" value="DctM"/>
</dbReference>
<evidence type="ECO:0000313" key="9">
    <source>
        <dbReference type="EMBL" id="MDQ0152207.1"/>
    </source>
</evidence>
<dbReference type="PIRSF" id="PIRSF006066">
    <property type="entry name" value="HI0050"/>
    <property type="match status" value="1"/>
</dbReference>
<feature type="transmembrane region" description="Helical" evidence="7">
    <location>
        <begin position="303"/>
        <end position="327"/>
    </location>
</feature>
<feature type="transmembrane region" description="Helical" evidence="7">
    <location>
        <begin position="235"/>
        <end position="257"/>
    </location>
</feature>
<dbReference type="RefSeq" id="WP_106611170.1">
    <property type="nucleotide sequence ID" value="NZ_JAUSTO010000004.1"/>
</dbReference>
<feature type="transmembrane region" description="Helical" evidence="7">
    <location>
        <begin position="360"/>
        <end position="385"/>
    </location>
</feature>
<dbReference type="NCBIfam" id="TIGR00786">
    <property type="entry name" value="dctM"/>
    <property type="match status" value="1"/>
</dbReference>
<keyword evidence="3" id="KW-0997">Cell inner membrane</keyword>
<dbReference type="Proteomes" id="UP001241537">
    <property type="component" value="Unassembled WGS sequence"/>
</dbReference>
<name>A0AAE3V9E6_9FIRM</name>
<dbReference type="Pfam" id="PF06808">
    <property type="entry name" value="DctM"/>
    <property type="match status" value="1"/>
</dbReference>
<evidence type="ECO:0000256" key="5">
    <source>
        <dbReference type="ARBA" id="ARBA00022989"/>
    </source>
</evidence>
<evidence type="ECO:0000256" key="3">
    <source>
        <dbReference type="ARBA" id="ARBA00022519"/>
    </source>
</evidence>
<comment type="caution">
    <text evidence="9">The sequence shown here is derived from an EMBL/GenBank/DDBJ whole genome shotgun (WGS) entry which is preliminary data.</text>
</comment>
<dbReference type="GO" id="GO:0005886">
    <property type="term" value="C:plasma membrane"/>
    <property type="evidence" value="ECO:0007669"/>
    <property type="project" value="UniProtKB-SubCell"/>
</dbReference>
<keyword evidence="2" id="KW-1003">Cell membrane</keyword>
<feature type="transmembrane region" description="Helical" evidence="7">
    <location>
        <begin position="277"/>
        <end position="296"/>
    </location>
</feature>
<dbReference type="InterPro" id="IPR004681">
    <property type="entry name" value="TRAP_DctM"/>
</dbReference>
<organism evidence="9 10">
    <name type="scientific">Moryella indoligenes</name>
    <dbReference type="NCBI Taxonomy" id="371674"/>
    <lineage>
        <taxon>Bacteria</taxon>
        <taxon>Bacillati</taxon>
        <taxon>Bacillota</taxon>
        <taxon>Clostridia</taxon>
        <taxon>Lachnospirales</taxon>
        <taxon>Lachnospiraceae</taxon>
        <taxon>Moryella</taxon>
    </lineage>
</organism>
<feature type="transmembrane region" description="Helical" evidence="7">
    <location>
        <begin position="82"/>
        <end position="104"/>
    </location>
</feature>
<feature type="transmembrane region" description="Helical" evidence="7">
    <location>
        <begin position="167"/>
        <end position="190"/>
    </location>
</feature>
<keyword evidence="5 7" id="KW-1133">Transmembrane helix</keyword>
<keyword evidence="4 7" id="KW-0812">Transmembrane</keyword>